<dbReference type="EMBL" id="JBHRXY010000022">
    <property type="protein sequence ID" value="MFC3631219.1"/>
    <property type="molecule type" value="Genomic_DNA"/>
</dbReference>
<keyword evidence="2" id="KW-1185">Reference proteome</keyword>
<organism evidence="1 2">
    <name type="scientific">Paracoccus angustae</name>
    <dbReference type="NCBI Taxonomy" id="1671480"/>
    <lineage>
        <taxon>Bacteria</taxon>
        <taxon>Pseudomonadati</taxon>
        <taxon>Pseudomonadota</taxon>
        <taxon>Alphaproteobacteria</taxon>
        <taxon>Rhodobacterales</taxon>
        <taxon>Paracoccaceae</taxon>
        <taxon>Paracoccus</taxon>
    </lineage>
</organism>
<comment type="caution">
    <text evidence="1">The sequence shown here is derived from an EMBL/GenBank/DDBJ whole genome shotgun (WGS) entry which is preliminary data.</text>
</comment>
<name>A0ABV7U819_9RHOB</name>
<evidence type="ECO:0000313" key="2">
    <source>
        <dbReference type="Proteomes" id="UP001595539"/>
    </source>
</evidence>
<reference evidence="2" key="1">
    <citation type="journal article" date="2019" name="Int. J. Syst. Evol. Microbiol.">
        <title>The Global Catalogue of Microorganisms (GCM) 10K type strain sequencing project: providing services to taxonomists for standard genome sequencing and annotation.</title>
        <authorList>
            <consortium name="The Broad Institute Genomics Platform"/>
            <consortium name="The Broad Institute Genome Sequencing Center for Infectious Disease"/>
            <person name="Wu L."/>
            <person name="Ma J."/>
        </authorList>
    </citation>
    <scope>NUCLEOTIDE SEQUENCE [LARGE SCALE GENOMIC DNA]</scope>
    <source>
        <strain evidence="2">KCTC 42473</strain>
    </source>
</reference>
<sequence>MAFCPARPVARRAAAIRLGSDARDPAIRVVRLALDGGLAFGLRHALFNIGGLLIGAAETTSYAVCNALVELRGDPAGHDRAGRHPCGVFDPEGFPDPGRFDSGRDLSGSLTFGLGRHAAAAIVPEIARLIPLDDRLTLRLDPIGLPEKTTFPARKEQT</sequence>
<dbReference type="Proteomes" id="UP001595539">
    <property type="component" value="Unassembled WGS sequence"/>
</dbReference>
<accession>A0ABV7U819</accession>
<evidence type="ECO:0000313" key="1">
    <source>
        <dbReference type="EMBL" id="MFC3631219.1"/>
    </source>
</evidence>
<dbReference type="SUPFAM" id="SSF48264">
    <property type="entry name" value="Cytochrome P450"/>
    <property type="match status" value="1"/>
</dbReference>
<gene>
    <name evidence="1" type="ORF">ACFOM8_17425</name>
</gene>
<protein>
    <submittedName>
        <fullName evidence="1">Uncharacterized protein</fullName>
    </submittedName>
</protein>
<proteinExistence type="predicted"/>
<dbReference type="InterPro" id="IPR036396">
    <property type="entry name" value="Cyt_P450_sf"/>
</dbReference>